<proteinExistence type="predicted"/>
<name>A0ABR3JGH3_9AGAR</name>
<dbReference type="Proteomes" id="UP001556367">
    <property type="component" value="Unassembled WGS sequence"/>
</dbReference>
<evidence type="ECO:0000313" key="1">
    <source>
        <dbReference type="EMBL" id="KAL0954811.1"/>
    </source>
</evidence>
<protein>
    <submittedName>
        <fullName evidence="1">Uncharacterized protein</fullName>
    </submittedName>
</protein>
<sequence>MASIIRSAKSGNYWTDNDLYAFNIQVVVRNVQQFFGIDQLPPPGISTVILDNQTLPDGLRNLPKTHPGRKDFNFFALLSDIVSLGPGQESSVDDFARFLLEMMDFDEGSRVLHTRRELHFTMCGQRVDAKTDVCLMQLVSNTLLYILLIQEDKRHISSDDPEAQLIVDACAAFVENNKVRELAMLPRLETMTFPGITMIGSMPIFYKIHISEGLMAALRSGQYPEVPTIVEKLYPPVNDLGELLATGMQKLHNRAVIFQCFQAFKALVHNI</sequence>
<keyword evidence="2" id="KW-1185">Reference proteome</keyword>
<comment type="caution">
    <text evidence="1">The sequence shown here is derived from an EMBL/GenBank/DDBJ whole genome shotgun (WGS) entry which is preliminary data.</text>
</comment>
<gene>
    <name evidence="1" type="ORF">HGRIS_014921</name>
</gene>
<organism evidence="1 2">
    <name type="scientific">Hohenbuehelia grisea</name>
    <dbReference type="NCBI Taxonomy" id="104357"/>
    <lineage>
        <taxon>Eukaryota</taxon>
        <taxon>Fungi</taxon>
        <taxon>Dikarya</taxon>
        <taxon>Basidiomycota</taxon>
        <taxon>Agaricomycotina</taxon>
        <taxon>Agaricomycetes</taxon>
        <taxon>Agaricomycetidae</taxon>
        <taxon>Agaricales</taxon>
        <taxon>Pleurotineae</taxon>
        <taxon>Pleurotaceae</taxon>
        <taxon>Hohenbuehelia</taxon>
    </lineage>
</organism>
<evidence type="ECO:0000313" key="2">
    <source>
        <dbReference type="Proteomes" id="UP001556367"/>
    </source>
</evidence>
<dbReference type="EMBL" id="JASNQZ010000007">
    <property type="protein sequence ID" value="KAL0954811.1"/>
    <property type="molecule type" value="Genomic_DNA"/>
</dbReference>
<reference evidence="2" key="1">
    <citation type="submission" date="2024-06" db="EMBL/GenBank/DDBJ databases">
        <title>Multi-omics analyses provide insights into the biosynthesis of the anticancer antibiotic pleurotin in Hohenbuehelia grisea.</title>
        <authorList>
            <person name="Weaver J.A."/>
            <person name="Alberti F."/>
        </authorList>
    </citation>
    <scope>NUCLEOTIDE SEQUENCE [LARGE SCALE GENOMIC DNA]</scope>
    <source>
        <strain evidence="2">T-177</strain>
    </source>
</reference>
<accession>A0ABR3JGH3</accession>